<feature type="transmembrane region" description="Helical" evidence="10">
    <location>
        <begin position="502"/>
        <end position="524"/>
    </location>
</feature>
<feature type="transmembrane region" description="Helical" evidence="10">
    <location>
        <begin position="333"/>
        <end position="358"/>
    </location>
</feature>
<comment type="subcellular location">
    <subcellularLocation>
        <location evidence="1">Membrane</location>
        <topology evidence="1">Multi-pass membrane protein</topology>
    </subcellularLocation>
</comment>
<feature type="region of interest" description="Disordered" evidence="9">
    <location>
        <begin position="65"/>
        <end position="86"/>
    </location>
</feature>
<evidence type="ECO:0000256" key="7">
    <source>
        <dbReference type="ARBA" id="ARBA00023065"/>
    </source>
</evidence>
<organism evidence="13 14">
    <name type="scientific">Leucocoprinus birnbaumii</name>
    <dbReference type="NCBI Taxonomy" id="56174"/>
    <lineage>
        <taxon>Eukaryota</taxon>
        <taxon>Fungi</taxon>
        <taxon>Dikarya</taxon>
        <taxon>Basidiomycota</taxon>
        <taxon>Agaricomycotina</taxon>
        <taxon>Agaricomycetes</taxon>
        <taxon>Agaricomycetidae</taxon>
        <taxon>Agaricales</taxon>
        <taxon>Agaricineae</taxon>
        <taxon>Agaricaceae</taxon>
        <taxon>Leucocoprinus</taxon>
    </lineage>
</organism>
<dbReference type="InterPro" id="IPR005829">
    <property type="entry name" value="Sugar_transporter_CS"/>
</dbReference>
<keyword evidence="7" id="KW-0406">Ion transport</keyword>
<name>A0AAD5VVZ7_9AGAR</name>
<feature type="chain" id="PRO_5041961329" description="Major facilitator superfamily (MFS) profile domain-containing protein" evidence="11">
    <location>
        <begin position="21"/>
        <end position="1062"/>
    </location>
</feature>
<feature type="transmembrane region" description="Helical" evidence="10">
    <location>
        <begin position="470"/>
        <end position="490"/>
    </location>
</feature>
<dbReference type="Gene3D" id="1.20.1250.20">
    <property type="entry name" value="MFS general substrate transporter like domains"/>
    <property type="match status" value="1"/>
</dbReference>
<dbReference type="PROSITE" id="PS50850">
    <property type="entry name" value="MFS"/>
    <property type="match status" value="1"/>
</dbReference>
<reference evidence="13" key="1">
    <citation type="submission" date="2022-07" db="EMBL/GenBank/DDBJ databases">
        <title>Genome Sequence of Leucocoprinus birnbaumii.</title>
        <authorList>
            <person name="Buettner E."/>
        </authorList>
    </citation>
    <scope>NUCLEOTIDE SEQUENCE</scope>
    <source>
        <strain evidence="13">VT141</strain>
    </source>
</reference>
<accession>A0AAD5VVZ7</accession>
<gene>
    <name evidence="13" type="ORF">NP233_g4475</name>
</gene>
<evidence type="ECO:0000256" key="2">
    <source>
        <dbReference type="ARBA" id="ARBA00009749"/>
    </source>
</evidence>
<proteinExistence type="inferred from homology"/>
<protein>
    <recommendedName>
        <fullName evidence="12">Major facilitator superfamily (MFS) profile domain-containing protein</fullName>
    </recommendedName>
</protein>
<evidence type="ECO:0000259" key="12">
    <source>
        <dbReference type="PROSITE" id="PS50850"/>
    </source>
</evidence>
<sequence>MRFSTATLAIFTIFLSQVYAQEDIRCRSVAARKDIAAAIQSELEWQRADSFDDDIEVIAMEDVLNGSPGDSDDEAEDRGDVALLGHPSPRHNFSPTKLWPQAKNIVMESAPTLLLTTISLLFTGKLLDQVSVWRAMREVDQLIMIIPVVLNLKGNLEMNLSARLGTAANVGELDEPKQRRSMIIGNLTLLQVQAAAVSLVAACIAILLGLFVPRETPAASSSPDNSTGTTTALLVRDLLLSHGLQHRKPIPHPHPESKRNTDLATLIMVASTTMSAACLSGLILGSFMCSLIVLCRKFNRDPGTPSKSVHQLKYDFNAHHVLLSLLLDNIAPAIASCLGDLVTLCLIGLVSTLLIPFLHTPIPFVLGIVVILTTLTSLIYTLRNKYVRPLLGEGWTPLFGAMIISSGTGIVLDMFVSKYEGFAILAVVISGLPGAAGSIFVSRLSTALHAAALSKSARFLADGNEPSPRLVMLILLCITLPIEIVFLTVLRTVGWLKVPALFIAFSILFFCCAVFASLVIARFLTNWLWSKDKDPDMYALPIHSALMDLIDLQPNISCHSRESIQVHSEPHPGLTHQDDFRILPMSLPQGAHSRSSEDDPLLTSEETLDESQTGTSKPQRSSLPLVQISILLYLIFCQGAATHSIYPFENELLRKFAKGNEAKVAFYASIMDALRHFAGIVSVLYLSRISDYFGRKPMLILSTTTMTVATLLLGLSTTFWTVVASRCLYSLLNNVEATVKTSIGEMTDETNRADAFALISIPWTLGTSMGSLISGYLANPATRFPWLFDGALWKDLPYLLPCGANSLLCGAGMVVVLRWFRETLQRRDSSRNLDTTVVPVRSLLTERVIFAAAADIAFCFFQTSFTSLQPLFLGMPITDGGFGFTPVQIGTLLGVYGLVASCIHSTCLGFLVRKFGLRAMLTTACTAFIPMFLLIPLVNSFAQDWVATENRISQSLMRLGLLLLYISFGVNGFGYACMSIYITSSAPNKRSLGSINGITQVPALLARLVGGSFATFLLGVSMKKGWMGGYAGYFVLSTMACGCVALVSRLPRDGWSNEEHGS</sequence>
<evidence type="ECO:0000256" key="5">
    <source>
        <dbReference type="ARBA" id="ARBA00022842"/>
    </source>
</evidence>
<dbReference type="Gene3D" id="1.10.357.20">
    <property type="entry name" value="SLC41 divalent cation transporters, integral membrane domain"/>
    <property type="match status" value="2"/>
</dbReference>
<keyword evidence="14" id="KW-1185">Reference proteome</keyword>
<feature type="domain" description="Major facilitator superfamily (MFS) profile" evidence="12">
    <location>
        <begin position="627"/>
        <end position="1054"/>
    </location>
</feature>
<comment type="similarity">
    <text evidence="2">Belongs to the SLC41A transporter family.</text>
</comment>
<evidence type="ECO:0000256" key="1">
    <source>
        <dbReference type="ARBA" id="ARBA00004141"/>
    </source>
</evidence>
<dbReference type="InterPro" id="IPR006667">
    <property type="entry name" value="SLC41_membr_dom"/>
</dbReference>
<dbReference type="Proteomes" id="UP001213000">
    <property type="component" value="Unassembled WGS sequence"/>
</dbReference>
<evidence type="ECO:0000256" key="11">
    <source>
        <dbReference type="SAM" id="SignalP"/>
    </source>
</evidence>
<dbReference type="PANTHER" id="PTHR16228:SF7">
    <property type="entry name" value="SLC41A_MGTE INTEGRAL MEMBRANE DOMAIN-CONTAINING PROTEIN"/>
    <property type="match status" value="1"/>
</dbReference>
<evidence type="ECO:0000256" key="3">
    <source>
        <dbReference type="ARBA" id="ARBA00022448"/>
    </source>
</evidence>
<feature type="transmembrane region" description="Helical" evidence="10">
    <location>
        <begin position="798"/>
        <end position="820"/>
    </location>
</feature>
<feature type="transmembrane region" description="Helical" evidence="10">
    <location>
        <begin position="962"/>
        <end position="983"/>
    </location>
</feature>
<dbReference type="InterPro" id="IPR036739">
    <property type="entry name" value="SLC41_membr_dom_sf"/>
</dbReference>
<feature type="region of interest" description="Disordered" evidence="9">
    <location>
        <begin position="589"/>
        <end position="619"/>
    </location>
</feature>
<feature type="transmembrane region" description="Helical" evidence="10">
    <location>
        <begin position="1028"/>
        <end position="1047"/>
    </location>
</feature>
<feature type="signal peptide" evidence="11">
    <location>
        <begin position="1"/>
        <end position="20"/>
    </location>
</feature>
<feature type="transmembrane region" description="Helical" evidence="10">
    <location>
        <begin position="666"/>
        <end position="686"/>
    </location>
</feature>
<evidence type="ECO:0000313" key="14">
    <source>
        <dbReference type="Proteomes" id="UP001213000"/>
    </source>
</evidence>
<feature type="compositionally biased region" description="Polar residues" evidence="9">
    <location>
        <begin position="610"/>
        <end position="619"/>
    </location>
</feature>
<evidence type="ECO:0000256" key="8">
    <source>
        <dbReference type="ARBA" id="ARBA00023136"/>
    </source>
</evidence>
<feature type="transmembrane region" description="Helical" evidence="10">
    <location>
        <begin position="698"/>
        <end position="723"/>
    </location>
</feature>
<dbReference type="AlphaFoldDB" id="A0AAD5VVZ7"/>
<feature type="transmembrane region" description="Helical" evidence="10">
    <location>
        <begin position="1004"/>
        <end position="1022"/>
    </location>
</feature>
<keyword evidence="8 10" id="KW-0472">Membrane</keyword>
<keyword evidence="11" id="KW-0732">Signal</keyword>
<dbReference type="GO" id="GO:0008324">
    <property type="term" value="F:monoatomic cation transmembrane transporter activity"/>
    <property type="evidence" value="ECO:0007669"/>
    <property type="project" value="InterPro"/>
</dbReference>
<evidence type="ECO:0000256" key="10">
    <source>
        <dbReference type="SAM" id="Phobius"/>
    </source>
</evidence>
<evidence type="ECO:0000256" key="4">
    <source>
        <dbReference type="ARBA" id="ARBA00022692"/>
    </source>
</evidence>
<dbReference type="InterPro" id="IPR036259">
    <property type="entry name" value="MFS_trans_sf"/>
</dbReference>
<dbReference type="Pfam" id="PF07690">
    <property type="entry name" value="MFS_1"/>
    <property type="match status" value="1"/>
</dbReference>
<evidence type="ECO:0000313" key="13">
    <source>
        <dbReference type="EMBL" id="KAJ3570325.1"/>
    </source>
</evidence>
<dbReference type="InterPro" id="IPR020846">
    <property type="entry name" value="MFS_dom"/>
</dbReference>
<dbReference type="Pfam" id="PF01769">
    <property type="entry name" value="MgtE"/>
    <property type="match status" value="2"/>
</dbReference>
<dbReference type="SUPFAM" id="SSF103473">
    <property type="entry name" value="MFS general substrate transporter"/>
    <property type="match status" value="1"/>
</dbReference>
<feature type="transmembrane region" description="Helical" evidence="10">
    <location>
        <begin position="422"/>
        <end position="449"/>
    </location>
</feature>
<feature type="transmembrane region" description="Helical" evidence="10">
    <location>
        <begin position="263"/>
        <end position="294"/>
    </location>
</feature>
<feature type="transmembrane region" description="Helical" evidence="10">
    <location>
        <begin position="889"/>
        <end position="912"/>
    </location>
</feature>
<feature type="transmembrane region" description="Helical" evidence="10">
    <location>
        <begin position="364"/>
        <end position="382"/>
    </location>
</feature>
<feature type="transmembrane region" description="Helical" evidence="10">
    <location>
        <begin position="919"/>
        <end position="942"/>
    </location>
</feature>
<comment type="caution">
    <text evidence="13">The sequence shown here is derived from an EMBL/GenBank/DDBJ whole genome shotgun (WGS) entry which is preliminary data.</text>
</comment>
<feature type="transmembrane region" description="Helical" evidence="10">
    <location>
        <begin position="187"/>
        <end position="212"/>
    </location>
</feature>
<dbReference type="SUPFAM" id="SSF161093">
    <property type="entry name" value="MgtE membrane domain-like"/>
    <property type="match status" value="2"/>
</dbReference>
<dbReference type="InterPro" id="IPR045349">
    <property type="entry name" value="SLC41A1-3"/>
</dbReference>
<dbReference type="PROSITE" id="PS00216">
    <property type="entry name" value="SUGAR_TRANSPORT_1"/>
    <property type="match status" value="1"/>
</dbReference>
<dbReference type="GO" id="GO:0005886">
    <property type="term" value="C:plasma membrane"/>
    <property type="evidence" value="ECO:0007669"/>
    <property type="project" value="TreeGrafter"/>
</dbReference>
<evidence type="ECO:0000256" key="9">
    <source>
        <dbReference type="SAM" id="MobiDB-lite"/>
    </source>
</evidence>
<keyword evidence="6 10" id="KW-1133">Transmembrane helix</keyword>
<dbReference type="InterPro" id="IPR011701">
    <property type="entry name" value="MFS"/>
</dbReference>
<keyword evidence="4 10" id="KW-0812">Transmembrane</keyword>
<dbReference type="EMBL" id="JANIEX010000243">
    <property type="protein sequence ID" value="KAJ3570325.1"/>
    <property type="molecule type" value="Genomic_DNA"/>
</dbReference>
<keyword evidence="5" id="KW-0460">Magnesium</keyword>
<feature type="transmembrane region" description="Helical" evidence="10">
    <location>
        <begin position="394"/>
        <end position="416"/>
    </location>
</feature>
<dbReference type="PANTHER" id="PTHR16228">
    <property type="entry name" value="DIVALENT CATION TRANSPORTER SOLUTE CARRIER FAMILY 41"/>
    <property type="match status" value="1"/>
</dbReference>
<evidence type="ECO:0000256" key="6">
    <source>
        <dbReference type="ARBA" id="ARBA00022989"/>
    </source>
</evidence>
<keyword evidence="3" id="KW-0813">Transport</keyword>